<organism evidence="12 13">
    <name type="scientific">Petropleomorpha daqingensis</name>
    <dbReference type="NCBI Taxonomy" id="2026353"/>
    <lineage>
        <taxon>Bacteria</taxon>
        <taxon>Bacillati</taxon>
        <taxon>Actinomycetota</taxon>
        <taxon>Actinomycetes</taxon>
        <taxon>Geodermatophilales</taxon>
        <taxon>Geodermatophilaceae</taxon>
        <taxon>Petropleomorpha</taxon>
    </lineage>
</organism>
<comment type="similarity">
    <text evidence="8">Belongs to the peptidase M48 family.</text>
</comment>
<evidence type="ECO:0000256" key="9">
    <source>
        <dbReference type="SAM" id="Phobius"/>
    </source>
</evidence>
<feature type="transmembrane region" description="Helical" evidence="9">
    <location>
        <begin position="157"/>
        <end position="180"/>
    </location>
</feature>
<feature type="active site" description="Proton donor" evidence="6">
    <location>
        <position position="370"/>
    </location>
</feature>
<dbReference type="GO" id="GO:0004222">
    <property type="term" value="F:metalloendopeptidase activity"/>
    <property type="evidence" value="ECO:0007669"/>
    <property type="project" value="InterPro"/>
</dbReference>
<evidence type="ECO:0000259" key="10">
    <source>
        <dbReference type="Pfam" id="PF01435"/>
    </source>
</evidence>
<evidence type="ECO:0000256" key="6">
    <source>
        <dbReference type="PIRSR" id="PIRSR627057-1"/>
    </source>
</evidence>
<keyword evidence="9" id="KW-0812">Transmembrane</keyword>
<dbReference type="Proteomes" id="UP000541969">
    <property type="component" value="Unassembled WGS sequence"/>
</dbReference>
<comment type="caution">
    <text evidence="12">The sequence shown here is derived from an EMBL/GenBank/DDBJ whole genome shotgun (WGS) entry which is preliminary data.</text>
</comment>
<keyword evidence="13" id="KW-1185">Reference proteome</keyword>
<comment type="cofactor">
    <cofactor evidence="7 8">
        <name>Zn(2+)</name>
        <dbReference type="ChEBI" id="CHEBI:29105"/>
    </cofactor>
    <text evidence="7 8">Binds 1 zinc ion per subunit.</text>
</comment>
<feature type="transmembrane region" description="Helical" evidence="9">
    <location>
        <begin position="12"/>
        <end position="33"/>
    </location>
</feature>
<keyword evidence="2 7" id="KW-0479">Metal-binding</keyword>
<evidence type="ECO:0000313" key="12">
    <source>
        <dbReference type="EMBL" id="NYJ07646.1"/>
    </source>
</evidence>
<protein>
    <submittedName>
        <fullName evidence="12">STE24 endopeptidase</fullName>
        <ecNumber evidence="12">3.4.24.84</ecNumber>
    </submittedName>
</protein>
<feature type="binding site" evidence="7">
    <location>
        <position position="292"/>
    </location>
    <ligand>
        <name>Zn(2+)</name>
        <dbReference type="ChEBI" id="CHEBI:29105"/>
        <note>catalytic</note>
    </ligand>
</feature>
<evidence type="ECO:0000256" key="7">
    <source>
        <dbReference type="PIRSR" id="PIRSR627057-2"/>
    </source>
</evidence>
<evidence type="ECO:0000259" key="11">
    <source>
        <dbReference type="Pfam" id="PF16491"/>
    </source>
</evidence>
<evidence type="ECO:0000256" key="5">
    <source>
        <dbReference type="ARBA" id="ARBA00023049"/>
    </source>
</evidence>
<gene>
    <name evidence="12" type="ORF">GGQ55_003924</name>
</gene>
<keyword evidence="3 8" id="KW-0378">Hydrolase</keyword>
<feature type="transmembrane region" description="Helical" evidence="9">
    <location>
        <begin position="73"/>
        <end position="91"/>
    </location>
</feature>
<dbReference type="Pfam" id="PF16491">
    <property type="entry name" value="Peptidase_M48_N"/>
    <property type="match status" value="1"/>
</dbReference>
<name>A0A853CJV6_9ACTN</name>
<keyword evidence="9" id="KW-1133">Transmembrane helix</keyword>
<dbReference type="Pfam" id="PF01435">
    <property type="entry name" value="Peptidase_M48"/>
    <property type="match status" value="1"/>
</dbReference>
<sequence length="430" mass="45345">MSTGVSEARRTGARTALIAAVVLGAAFVLVVVLRTPWTPLPTPPGGHVPIDPTAGLPADVVARASSFAAALRPASLANLILSLAVAGVFGLTRLGGRLVRAVAAPFGGGWFWQVVLGTIALTLIGYLVTLPLSAYGEMVRHRYGLSTRSWPLFLRDVAVSAGINAGLTALTMLVLVALAHRTPRYWWAWAAGAAAALVVVGSFLYPVVIEPAFNSFQSLPAGELRTQILDLAERNGTPVQDVLVSDASRRTTGLNAYVSGFGSTRRVVLYDTVLKALPDDEIESIVAHELGHVATDDVLTGTLIGALGAAFGVAVLGLVLSWSPLLRRAGADGPGDPRAVPLILFLVAVGMLLATPVQNLVSRHLEARADAHALELTHDPTAFVSMQQRLAQTNLAEPSPPAVWQWFFGSHPTTAERVAMAGDWVRLEGR</sequence>
<feature type="domain" description="Peptidase M48" evidence="10">
    <location>
        <begin position="220"/>
        <end position="421"/>
    </location>
</feature>
<dbReference type="PANTHER" id="PTHR10120">
    <property type="entry name" value="CAAX PRENYL PROTEASE 1"/>
    <property type="match status" value="1"/>
</dbReference>
<evidence type="ECO:0000256" key="4">
    <source>
        <dbReference type="ARBA" id="ARBA00022833"/>
    </source>
</evidence>
<dbReference type="Gene3D" id="3.30.2010.10">
    <property type="entry name" value="Metalloproteases ('zincins'), catalytic domain"/>
    <property type="match status" value="1"/>
</dbReference>
<evidence type="ECO:0000256" key="3">
    <source>
        <dbReference type="ARBA" id="ARBA00022801"/>
    </source>
</evidence>
<evidence type="ECO:0000256" key="1">
    <source>
        <dbReference type="ARBA" id="ARBA00022670"/>
    </source>
</evidence>
<dbReference type="GO" id="GO:0046872">
    <property type="term" value="F:metal ion binding"/>
    <property type="evidence" value="ECO:0007669"/>
    <property type="project" value="UniProtKB-KW"/>
</dbReference>
<dbReference type="GO" id="GO:0071586">
    <property type="term" value="P:CAAX-box protein processing"/>
    <property type="evidence" value="ECO:0007669"/>
    <property type="project" value="InterPro"/>
</dbReference>
<proteinExistence type="inferred from homology"/>
<keyword evidence="1 8" id="KW-0645">Protease</keyword>
<accession>A0A853CJV6</accession>
<feature type="transmembrane region" description="Helical" evidence="9">
    <location>
        <begin position="111"/>
        <end position="136"/>
    </location>
</feature>
<dbReference type="InterPro" id="IPR027057">
    <property type="entry name" value="CAXX_Prtase_1"/>
</dbReference>
<evidence type="ECO:0000313" key="13">
    <source>
        <dbReference type="Proteomes" id="UP000541969"/>
    </source>
</evidence>
<feature type="transmembrane region" description="Helical" evidence="9">
    <location>
        <begin position="342"/>
        <end position="361"/>
    </location>
</feature>
<dbReference type="CDD" id="cd07343">
    <property type="entry name" value="M48A_Zmpste24p_like"/>
    <property type="match status" value="1"/>
</dbReference>
<feature type="binding site" evidence="7">
    <location>
        <position position="366"/>
    </location>
    <ligand>
        <name>Zn(2+)</name>
        <dbReference type="ChEBI" id="CHEBI:29105"/>
        <note>catalytic</note>
    </ligand>
</feature>
<dbReference type="RefSeq" id="WP_366489770.1">
    <property type="nucleotide sequence ID" value="NZ_JACBZT010000001.1"/>
</dbReference>
<feature type="binding site" evidence="7">
    <location>
        <position position="288"/>
    </location>
    <ligand>
        <name>Zn(2+)</name>
        <dbReference type="ChEBI" id="CHEBI:29105"/>
        <note>catalytic</note>
    </ligand>
</feature>
<dbReference type="EMBL" id="JACBZT010000001">
    <property type="protein sequence ID" value="NYJ07646.1"/>
    <property type="molecule type" value="Genomic_DNA"/>
</dbReference>
<keyword evidence="5 8" id="KW-0482">Metalloprotease</keyword>
<reference evidence="12 13" key="1">
    <citation type="submission" date="2020-07" db="EMBL/GenBank/DDBJ databases">
        <title>Sequencing the genomes of 1000 actinobacteria strains.</title>
        <authorList>
            <person name="Klenk H.-P."/>
        </authorList>
    </citation>
    <scope>NUCLEOTIDE SEQUENCE [LARGE SCALE GENOMIC DNA]</scope>
    <source>
        <strain evidence="12 13">DSM 104001</strain>
    </source>
</reference>
<feature type="transmembrane region" description="Helical" evidence="9">
    <location>
        <begin position="186"/>
        <end position="208"/>
    </location>
</feature>
<dbReference type="InterPro" id="IPR032456">
    <property type="entry name" value="Peptidase_M48_N"/>
</dbReference>
<evidence type="ECO:0000256" key="8">
    <source>
        <dbReference type="RuleBase" id="RU003983"/>
    </source>
</evidence>
<keyword evidence="9" id="KW-0472">Membrane</keyword>
<feature type="active site" evidence="6">
    <location>
        <position position="289"/>
    </location>
</feature>
<dbReference type="EC" id="3.4.24.84" evidence="12"/>
<dbReference type="InterPro" id="IPR001915">
    <property type="entry name" value="Peptidase_M48"/>
</dbReference>
<keyword evidence="4 7" id="KW-0862">Zinc</keyword>
<feature type="domain" description="CAAX prenyl protease 1 N-terminal" evidence="11">
    <location>
        <begin position="77"/>
        <end position="214"/>
    </location>
</feature>
<evidence type="ECO:0000256" key="2">
    <source>
        <dbReference type="ARBA" id="ARBA00022723"/>
    </source>
</evidence>
<dbReference type="AlphaFoldDB" id="A0A853CJV6"/>
<feature type="transmembrane region" description="Helical" evidence="9">
    <location>
        <begin position="298"/>
        <end position="322"/>
    </location>
</feature>